<dbReference type="AlphaFoldDB" id="A0A9N9EM46"/>
<reference evidence="1" key="1">
    <citation type="submission" date="2021-06" db="EMBL/GenBank/DDBJ databases">
        <authorList>
            <person name="Kallberg Y."/>
            <person name="Tangrot J."/>
            <person name="Rosling A."/>
        </authorList>
    </citation>
    <scope>NUCLEOTIDE SEQUENCE</scope>
    <source>
        <strain evidence="1">87-6 pot B 2015</strain>
    </source>
</reference>
<dbReference type="Proteomes" id="UP000789375">
    <property type="component" value="Unassembled WGS sequence"/>
</dbReference>
<proteinExistence type="predicted"/>
<accession>A0A9N9EM46</accession>
<evidence type="ECO:0000313" key="2">
    <source>
        <dbReference type="Proteomes" id="UP000789375"/>
    </source>
</evidence>
<feature type="non-terminal residue" evidence="1">
    <location>
        <position position="62"/>
    </location>
</feature>
<organism evidence="1 2">
    <name type="scientific">Funneliformis mosseae</name>
    <name type="common">Endomycorrhizal fungus</name>
    <name type="synonym">Glomus mosseae</name>
    <dbReference type="NCBI Taxonomy" id="27381"/>
    <lineage>
        <taxon>Eukaryota</taxon>
        <taxon>Fungi</taxon>
        <taxon>Fungi incertae sedis</taxon>
        <taxon>Mucoromycota</taxon>
        <taxon>Glomeromycotina</taxon>
        <taxon>Glomeromycetes</taxon>
        <taxon>Glomerales</taxon>
        <taxon>Glomeraceae</taxon>
        <taxon>Funneliformis</taxon>
    </lineage>
</organism>
<comment type="caution">
    <text evidence="1">The sequence shown here is derived from an EMBL/GenBank/DDBJ whole genome shotgun (WGS) entry which is preliminary data.</text>
</comment>
<protein>
    <submittedName>
        <fullName evidence="1">16167_t:CDS:1</fullName>
    </submittedName>
</protein>
<name>A0A9N9EM46_FUNMO</name>
<sequence length="62" mass="6801">MSTELQQNIEALDKHLIPSESIIPNVNELVNVLAFKGSLDHLLSDLAYRSLDPNLTVLDGGQ</sequence>
<evidence type="ECO:0000313" key="1">
    <source>
        <dbReference type="EMBL" id="CAG8685737.1"/>
    </source>
</evidence>
<keyword evidence="2" id="KW-1185">Reference proteome</keyword>
<gene>
    <name evidence="1" type="ORF">FMOSSE_LOCUS13127</name>
</gene>
<dbReference type="EMBL" id="CAJVPP010007241">
    <property type="protein sequence ID" value="CAG8685737.1"/>
    <property type="molecule type" value="Genomic_DNA"/>
</dbReference>